<reference evidence="10 11" key="1">
    <citation type="submission" date="2017-02" db="EMBL/GenBank/DDBJ databases">
        <authorList>
            <person name="Peterson S.W."/>
        </authorList>
    </citation>
    <scope>NUCLEOTIDE SEQUENCE [LARGE SCALE GENOMIC DNA]</scope>
    <source>
        <strain evidence="10 11">ATCC 17233</strain>
    </source>
</reference>
<dbReference type="RefSeq" id="WP_078787225.1">
    <property type="nucleotide sequence ID" value="NZ_CAJOJK010000002.1"/>
</dbReference>
<keyword evidence="5" id="KW-0804">Transcription</keyword>
<dbReference type="FunFam" id="1.10.10.10:FF:000163">
    <property type="entry name" value="MarR family transcriptional regulator"/>
    <property type="match status" value="1"/>
</dbReference>
<evidence type="ECO:0000259" key="9">
    <source>
        <dbReference type="PROSITE" id="PS50995"/>
    </source>
</evidence>
<protein>
    <recommendedName>
        <fullName evidence="7">HTH-type transcriptional regulator SarZ</fullName>
    </recommendedName>
    <alternativeName>
        <fullName evidence="8">Staphylococcal accessory regulator Z</fullName>
    </alternativeName>
</protein>
<keyword evidence="11" id="KW-1185">Reference proteome</keyword>
<evidence type="ECO:0000256" key="2">
    <source>
        <dbReference type="ARBA" id="ARBA00022490"/>
    </source>
</evidence>
<dbReference type="InterPro" id="IPR000835">
    <property type="entry name" value="HTH_MarR-typ"/>
</dbReference>
<evidence type="ECO:0000256" key="8">
    <source>
        <dbReference type="ARBA" id="ARBA00047207"/>
    </source>
</evidence>
<proteinExistence type="inferred from homology"/>
<evidence type="ECO:0000256" key="6">
    <source>
        <dbReference type="ARBA" id="ARBA00046337"/>
    </source>
</evidence>
<keyword evidence="2" id="KW-0963">Cytoplasm</keyword>
<evidence type="ECO:0000256" key="3">
    <source>
        <dbReference type="ARBA" id="ARBA00023015"/>
    </source>
</evidence>
<dbReference type="InterPro" id="IPR055166">
    <property type="entry name" value="Transc_reg_Sar_Rot_HTH"/>
</dbReference>
<keyword evidence="3" id="KW-0805">Transcription regulation</keyword>
<comment type="subcellular location">
    <subcellularLocation>
        <location evidence="1">Cytoplasm</location>
    </subcellularLocation>
</comment>
<evidence type="ECO:0000256" key="7">
    <source>
        <dbReference type="ARBA" id="ARBA00047188"/>
    </source>
</evidence>
<dbReference type="PANTHER" id="PTHR42756">
    <property type="entry name" value="TRANSCRIPTIONAL REGULATOR, MARR"/>
    <property type="match status" value="1"/>
</dbReference>
<dbReference type="PANTHER" id="PTHR42756:SF1">
    <property type="entry name" value="TRANSCRIPTIONAL REPRESSOR OF EMRAB OPERON"/>
    <property type="match status" value="1"/>
</dbReference>
<evidence type="ECO:0000256" key="5">
    <source>
        <dbReference type="ARBA" id="ARBA00023163"/>
    </source>
</evidence>
<dbReference type="InterPro" id="IPR036388">
    <property type="entry name" value="WH-like_DNA-bd_sf"/>
</dbReference>
<dbReference type="GO" id="GO:0003677">
    <property type="term" value="F:DNA binding"/>
    <property type="evidence" value="ECO:0007669"/>
    <property type="project" value="UniProtKB-KW"/>
</dbReference>
<evidence type="ECO:0000256" key="4">
    <source>
        <dbReference type="ARBA" id="ARBA00023125"/>
    </source>
</evidence>
<dbReference type="Gene3D" id="1.10.10.10">
    <property type="entry name" value="Winged helix-like DNA-binding domain superfamily/Winged helix DNA-binding domain"/>
    <property type="match status" value="1"/>
</dbReference>
<feature type="domain" description="HTH marR-type" evidence="9">
    <location>
        <begin position="22"/>
        <end position="152"/>
    </location>
</feature>
<dbReference type="Proteomes" id="UP000189857">
    <property type="component" value="Unassembled WGS sequence"/>
</dbReference>
<dbReference type="PRINTS" id="PR00598">
    <property type="entry name" value="HTHMARR"/>
</dbReference>
<dbReference type="SMART" id="SM00347">
    <property type="entry name" value="HTH_MARR"/>
    <property type="match status" value="1"/>
</dbReference>
<dbReference type="Pfam" id="PF22381">
    <property type="entry name" value="Staph_reg_Sar_Rot"/>
    <property type="match status" value="1"/>
</dbReference>
<dbReference type="EMBL" id="FUXA01000008">
    <property type="protein sequence ID" value="SJZ72043.1"/>
    <property type="molecule type" value="Genomic_DNA"/>
</dbReference>
<dbReference type="PROSITE" id="PS50995">
    <property type="entry name" value="HTH_MARR_2"/>
    <property type="match status" value="1"/>
</dbReference>
<comment type="similarity">
    <text evidence="6">Belongs to the SarZ family.</text>
</comment>
<dbReference type="InterPro" id="IPR036390">
    <property type="entry name" value="WH_DNA-bd_sf"/>
</dbReference>
<gene>
    <name evidence="10" type="ORF">SAMN02745110_01384</name>
</gene>
<accession>A0A1T4MYF7</accession>
<sequence length="160" mass="18555">MSTIDKKSAEVSEDKYSCLKLENQLCFPLYVCSKEVIRKYKPFLDKLDLTYTQYIAMMVLWERRETNVKEMGECLFLDSGTLTPLLKKLEQKGYIERHRSKEDERNLMITITDEGMKLREEAVKIPEAIGSCISLDPEDGAALYKLLYKVLHATSESEEQ</sequence>
<name>A0A1T4MYF7_9FIRM</name>
<dbReference type="AlphaFoldDB" id="A0A1T4MYF7"/>
<dbReference type="GO" id="GO:0005737">
    <property type="term" value="C:cytoplasm"/>
    <property type="evidence" value="ECO:0007669"/>
    <property type="project" value="UniProtKB-SubCell"/>
</dbReference>
<dbReference type="OrthoDB" id="9806864at2"/>
<organism evidence="10 11">
    <name type="scientific">Eubacterium ruminantium</name>
    <dbReference type="NCBI Taxonomy" id="42322"/>
    <lineage>
        <taxon>Bacteria</taxon>
        <taxon>Bacillati</taxon>
        <taxon>Bacillota</taxon>
        <taxon>Clostridia</taxon>
        <taxon>Eubacteriales</taxon>
        <taxon>Eubacteriaceae</taxon>
        <taxon>Eubacterium</taxon>
    </lineage>
</organism>
<evidence type="ECO:0000256" key="1">
    <source>
        <dbReference type="ARBA" id="ARBA00004496"/>
    </source>
</evidence>
<evidence type="ECO:0000313" key="11">
    <source>
        <dbReference type="Proteomes" id="UP000189857"/>
    </source>
</evidence>
<evidence type="ECO:0000313" key="10">
    <source>
        <dbReference type="EMBL" id="SJZ72043.1"/>
    </source>
</evidence>
<dbReference type="GO" id="GO:0003700">
    <property type="term" value="F:DNA-binding transcription factor activity"/>
    <property type="evidence" value="ECO:0007669"/>
    <property type="project" value="InterPro"/>
</dbReference>
<keyword evidence="4 10" id="KW-0238">DNA-binding</keyword>
<dbReference type="SUPFAM" id="SSF46785">
    <property type="entry name" value="Winged helix' DNA-binding domain"/>
    <property type="match status" value="1"/>
</dbReference>